<proteinExistence type="predicted"/>
<dbReference type="AlphaFoldDB" id="A0A2M6WEI6"/>
<dbReference type="EMBL" id="PFBJ01000007">
    <property type="protein sequence ID" value="PIT91207.1"/>
    <property type="molecule type" value="Genomic_DNA"/>
</dbReference>
<reference evidence="2" key="1">
    <citation type="submission" date="2017-09" db="EMBL/GenBank/DDBJ databases">
        <title>Depth-based differentiation of microbial function through sediment-hosted aquifers and enrichment of novel symbionts in the deep terrestrial subsurface.</title>
        <authorList>
            <person name="Probst A.J."/>
            <person name="Ladd B."/>
            <person name="Jarett J.K."/>
            <person name="Geller-Mcgrath D.E."/>
            <person name="Sieber C.M.K."/>
            <person name="Emerson J.B."/>
            <person name="Anantharaman K."/>
            <person name="Thomas B.C."/>
            <person name="Malmstrom R."/>
            <person name="Stieglmeier M."/>
            <person name="Klingl A."/>
            <person name="Woyke T."/>
            <person name="Ryan C.M."/>
            <person name="Banfield J.F."/>
        </authorList>
    </citation>
    <scope>NUCLEOTIDE SEQUENCE [LARGE SCALE GENOMIC DNA]</scope>
</reference>
<protein>
    <submittedName>
        <fullName evidence="1">Uncharacterized protein</fullName>
    </submittedName>
</protein>
<organism evidence="1 2">
    <name type="scientific">Candidatus Kaiserbacteria bacterium CG10_big_fil_rev_8_21_14_0_10_49_17</name>
    <dbReference type="NCBI Taxonomy" id="1974609"/>
    <lineage>
        <taxon>Bacteria</taxon>
        <taxon>Candidatus Kaiseribacteriota</taxon>
    </lineage>
</organism>
<accession>A0A2M6WEI6</accession>
<comment type="caution">
    <text evidence="1">The sequence shown here is derived from an EMBL/GenBank/DDBJ whole genome shotgun (WGS) entry which is preliminary data.</text>
</comment>
<sequence length="93" mass="10708">MSTCAGRIIRADLWRGEWDFEVAFEKVPDLRFVFRNSKQRAVGRRVEVQFSGNHPDTATEVHVRFLDSVGGRDELTLSLGTVTYFYKKTPSRV</sequence>
<name>A0A2M6WEI6_9BACT</name>
<evidence type="ECO:0000313" key="2">
    <source>
        <dbReference type="Proteomes" id="UP000228809"/>
    </source>
</evidence>
<gene>
    <name evidence="1" type="ORF">COU17_01715</name>
</gene>
<dbReference type="Proteomes" id="UP000228809">
    <property type="component" value="Unassembled WGS sequence"/>
</dbReference>
<evidence type="ECO:0000313" key="1">
    <source>
        <dbReference type="EMBL" id="PIT91207.1"/>
    </source>
</evidence>